<evidence type="ECO:0000313" key="3">
    <source>
        <dbReference type="Proteomes" id="UP000242682"/>
    </source>
</evidence>
<proteinExistence type="predicted"/>
<organism evidence="2 3">
    <name type="scientific">Planomicrobium soli</name>
    <dbReference type="NCBI Taxonomy" id="1176648"/>
    <lineage>
        <taxon>Bacteria</taxon>
        <taxon>Bacillati</taxon>
        <taxon>Bacillota</taxon>
        <taxon>Bacilli</taxon>
        <taxon>Bacillales</taxon>
        <taxon>Caryophanaceae</taxon>
        <taxon>Planomicrobium</taxon>
    </lineage>
</organism>
<keyword evidence="3" id="KW-1185">Reference proteome</keyword>
<dbReference type="EMBL" id="PYAT01000001">
    <property type="protein sequence ID" value="PSL41913.1"/>
    <property type="molecule type" value="Genomic_DNA"/>
</dbReference>
<reference evidence="2 3" key="1">
    <citation type="submission" date="2018-03" db="EMBL/GenBank/DDBJ databases">
        <title>Genomic Encyclopedia of Type Strains, Phase III (KMG-III): the genomes of soil and plant-associated and newly described type strains.</title>
        <authorList>
            <person name="Whitman W."/>
        </authorList>
    </citation>
    <scope>NUCLEOTIDE SEQUENCE [LARGE SCALE GENOMIC DNA]</scope>
    <source>
        <strain evidence="2 3">CGMCC 1.12259</strain>
    </source>
</reference>
<protein>
    <submittedName>
        <fullName evidence="2">Acetyltransferase (GNAT) family protein</fullName>
    </submittedName>
</protein>
<evidence type="ECO:0000259" key="1">
    <source>
        <dbReference type="PROSITE" id="PS51186"/>
    </source>
</evidence>
<evidence type="ECO:0000313" key="2">
    <source>
        <dbReference type="EMBL" id="PSL41913.1"/>
    </source>
</evidence>
<dbReference type="InterPro" id="IPR016181">
    <property type="entry name" value="Acyl_CoA_acyltransferase"/>
</dbReference>
<comment type="caution">
    <text evidence="2">The sequence shown here is derived from an EMBL/GenBank/DDBJ whole genome shotgun (WGS) entry which is preliminary data.</text>
</comment>
<dbReference type="Proteomes" id="UP000242682">
    <property type="component" value="Unassembled WGS sequence"/>
</dbReference>
<sequence>MESWYSDLRNYFPAKEMKSEDHMALLFKEKPEKYKLDEGPQYTLVYFEKPDFLFIDYILVHSSSRGSGLGSKIIERVKKKNKAIILEVDPISQEDPETAKRVRFYQKQNFKKVPSIKYVRKHPITGERSEMDIFYWSPAPQSDEWVLEKMKNAYEEVHAYKGEELYGAPSQPAEEVLQLREAKKRSKAE</sequence>
<dbReference type="Pfam" id="PF13508">
    <property type="entry name" value="Acetyltransf_7"/>
    <property type="match status" value="1"/>
</dbReference>
<keyword evidence="2" id="KW-0808">Transferase</keyword>
<dbReference type="InterPro" id="IPR000182">
    <property type="entry name" value="GNAT_dom"/>
</dbReference>
<dbReference type="PROSITE" id="PS51186">
    <property type="entry name" value="GNAT"/>
    <property type="match status" value="1"/>
</dbReference>
<name>A0A2P8H6T0_9BACL</name>
<feature type="domain" description="N-acetyltransferase" evidence="1">
    <location>
        <begin position="1"/>
        <end position="140"/>
    </location>
</feature>
<dbReference type="SUPFAM" id="SSF55729">
    <property type="entry name" value="Acyl-CoA N-acyltransferases (Nat)"/>
    <property type="match status" value="1"/>
</dbReference>
<gene>
    <name evidence="2" type="ORF">B0H99_101159</name>
</gene>
<dbReference type="AlphaFoldDB" id="A0A2P8H6T0"/>
<dbReference type="Gene3D" id="3.40.630.30">
    <property type="match status" value="1"/>
</dbReference>
<dbReference type="GO" id="GO:0016747">
    <property type="term" value="F:acyltransferase activity, transferring groups other than amino-acyl groups"/>
    <property type="evidence" value="ECO:0007669"/>
    <property type="project" value="InterPro"/>
</dbReference>
<dbReference type="OrthoDB" id="2425381at2"/>
<accession>A0A2P8H6T0</accession>